<protein>
    <recommendedName>
        <fullName evidence="4">F-box domain-containing protein</fullName>
    </recommendedName>
</protein>
<gene>
    <name evidence="2" type="ORF">IW261DRAFT_1613207</name>
</gene>
<reference evidence="2" key="1">
    <citation type="submission" date="2023-06" db="EMBL/GenBank/DDBJ databases">
        <authorList>
            <consortium name="Lawrence Berkeley National Laboratory"/>
            <person name="Ahrendt S."/>
            <person name="Sahu N."/>
            <person name="Indic B."/>
            <person name="Wong-Bajracharya J."/>
            <person name="Merenyi Z."/>
            <person name="Ke H.-M."/>
            <person name="Monk M."/>
            <person name="Kocsube S."/>
            <person name="Drula E."/>
            <person name="Lipzen A."/>
            <person name="Balint B."/>
            <person name="Henrissat B."/>
            <person name="Andreopoulos B."/>
            <person name="Martin F.M."/>
            <person name="Harder C.B."/>
            <person name="Rigling D."/>
            <person name="Ford K.L."/>
            <person name="Foster G.D."/>
            <person name="Pangilinan J."/>
            <person name="Papanicolaou A."/>
            <person name="Barry K."/>
            <person name="LaButti K."/>
            <person name="Viragh M."/>
            <person name="Koriabine M."/>
            <person name="Yan M."/>
            <person name="Riley R."/>
            <person name="Champramary S."/>
            <person name="Plett K.L."/>
            <person name="Tsai I.J."/>
            <person name="Slot J."/>
            <person name="Sipos G."/>
            <person name="Plett J."/>
            <person name="Nagy L.G."/>
            <person name="Grigoriev I.V."/>
        </authorList>
    </citation>
    <scope>NUCLEOTIDE SEQUENCE</scope>
    <source>
        <strain evidence="2">ICMP 16352</strain>
    </source>
</reference>
<name>A0AA39TU60_9AGAR</name>
<dbReference type="InterPro" id="IPR032675">
    <property type="entry name" value="LRR_dom_sf"/>
</dbReference>
<evidence type="ECO:0008006" key="4">
    <source>
        <dbReference type="Google" id="ProtNLM"/>
    </source>
</evidence>
<evidence type="ECO:0000313" key="2">
    <source>
        <dbReference type="EMBL" id="KAK0466498.1"/>
    </source>
</evidence>
<accession>A0AA39TU60</accession>
<keyword evidence="3" id="KW-1185">Reference proteome</keyword>
<feature type="region of interest" description="Disordered" evidence="1">
    <location>
        <begin position="1"/>
        <end position="23"/>
    </location>
</feature>
<dbReference type="Proteomes" id="UP001175227">
    <property type="component" value="Unassembled WGS sequence"/>
</dbReference>
<dbReference type="SUPFAM" id="SSF52047">
    <property type="entry name" value="RNI-like"/>
    <property type="match status" value="1"/>
</dbReference>
<dbReference type="AlphaFoldDB" id="A0AA39TU60"/>
<sequence>MSCRNCGFTDVLPPEPQPQHTKISDSLVSQIIRGSRPLLDSDHDLLNADILELDQLQSLYAAQIEEIQLHRRAILKALANRKSIYAPIRRLPRDTLIEIFHSVSDSWWEQADDNWYLIDGNRRHSLNVCGPLWVLARVCGLWRDTLHSSPASWARKFVIQAPFSKYATEIFQAYIEHTGSHLLNLQVSCCKPENDDEIVSLLVQSSQRWQSLRINAAKLHMHRFEAIRDFPALQTVDIDIYDGYGSDYYSAVCFRAPQLWQASLHGHGIHRIKLPSGITHLSGSITCLEDLRILSQLPNLRRCHLWMRMTTKEVSVVTLARLTHLYVMDMCILDVLSTPFLRSLTLDPTQHAFHSSTDYESLPHFLHRSRCRLETLSIGRGIFLTTMPSSVFALEACSAVSRLKFELLSQRIDAITGLNSPSILPNLHHLILCISQHTDDEWATVLAVVRSRRDAGTLKLVEIQFKEKGFEYFYEVDVQGLIRDGFEAQFTEWDPPRKDHRRMLNAASRAHERAYPSRTDCPFRFILETQKAKVVHGAKRGEKIEFMRELEITSYQSHKRRNGNQPLETLLVNFSLPQCTNLNFVDSVFSSVDIFTGL</sequence>
<evidence type="ECO:0000313" key="3">
    <source>
        <dbReference type="Proteomes" id="UP001175227"/>
    </source>
</evidence>
<comment type="caution">
    <text evidence="2">The sequence shown here is derived from an EMBL/GenBank/DDBJ whole genome shotgun (WGS) entry which is preliminary data.</text>
</comment>
<evidence type="ECO:0000256" key="1">
    <source>
        <dbReference type="SAM" id="MobiDB-lite"/>
    </source>
</evidence>
<organism evidence="2 3">
    <name type="scientific">Armillaria novae-zelandiae</name>
    <dbReference type="NCBI Taxonomy" id="153914"/>
    <lineage>
        <taxon>Eukaryota</taxon>
        <taxon>Fungi</taxon>
        <taxon>Dikarya</taxon>
        <taxon>Basidiomycota</taxon>
        <taxon>Agaricomycotina</taxon>
        <taxon>Agaricomycetes</taxon>
        <taxon>Agaricomycetidae</taxon>
        <taxon>Agaricales</taxon>
        <taxon>Marasmiineae</taxon>
        <taxon>Physalacriaceae</taxon>
        <taxon>Armillaria</taxon>
    </lineage>
</organism>
<dbReference type="Gene3D" id="3.80.10.10">
    <property type="entry name" value="Ribonuclease Inhibitor"/>
    <property type="match status" value="1"/>
</dbReference>
<dbReference type="EMBL" id="JAUEPR010000085">
    <property type="protein sequence ID" value="KAK0466498.1"/>
    <property type="molecule type" value="Genomic_DNA"/>
</dbReference>
<proteinExistence type="predicted"/>